<dbReference type="AlphaFoldDB" id="A0AAE1PGG1"/>
<dbReference type="Gene3D" id="2.60.470.10">
    <property type="entry name" value="Acid-sensing ion channels like domains"/>
    <property type="match status" value="1"/>
</dbReference>
<protein>
    <submittedName>
        <fullName evidence="14">Uncharacterized protein</fullName>
    </submittedName>
</protein>
<evidence type="ECO:0000256" key="12">
    <source>
        <dbReference type="RuleBase" id="RU000679"/>
    </source>
</evidence>
<evidence type="ECO:0000256" key="13">
    <source>
        <dbReference type="SAM" id="Phobius"/>
    </source>
</evidence>
<comment type="subcellular location">
    <subcellularLocation>
        <location evidence="1">Membrane</location>
        <topology evidence="1">Multi-pass membrane protein</topology>
    </subcellularLocation>
</comment>
<dbReference type="Pfam" id="PF00858">
    <property type="entry name" value="ASC"/>
    <property type="match status" value="1"/>
</dbReference>
<evidence type="ECO:0000256" key="6">
    <source>
        <dbReference type="ARBA" id="ARBA00022989"/>
    </source>
</evidence>
<proteinExistence type="inferred from homology"/>
<keyword evidence="5 12" id="KW-0812">Transmembrane</keyword>
<dbReference type="InterPro" id="IPR001873">
    <property type="entry name" value="ENaC"/>
</dbReference>
<evidence type="ECO:0000256" key="11">
    <source>
        <dbReference type="ARBA" id="ARBA00023303"/>
    </source>
</evidence>
<reference evidence="14" key="1">
    <citation type="submission" date="2023-11" db="EMBL/GenBank/DDBJ databases">
        <title>Genome assemblies of two species of porcelain crab, Petrolisthes cinctipes and Petrolisthes manimaculis (Anomura: Porcellanidae).</title>
        <authorList>
            <person name="Angst P."/>
        </authorList>
    </citation>
    <scope>NUCLEOTIDE SEQUENCE</scope>
    <source>
        <strain evidence="14">PB745_02</strain>
        <tissue evidence="14">Gill</tissue>
    </source>
</reference>
<keyword evidence="9 13" id="KW-0472">Membrane</keyword>
<keyword evidence="8 12" id="KW-0406">Ion transport</keyword>
<dbReference type="Proteomes" id="UP001292094">
    <property type="component" value="Unassembled WGS sequence"/>
</dbReference>
<evidence type="ECO:0000313" key="15">
    <source>
        <dbReference type="Proteomes" id="UP001292094"/>
    </source>
</evidence>
<gene>
    <name evidence="14" type="ORF">Pmani_020563</name>
</gene>
<comment type="caution">
    <text evidence="14">The sequence shown here is derived from an EMBL/GenBank/DDBJ whole genome shotgun (WGS) entry which is preliminary data.</text>
</comment>
<feature type="transmembrane region" description="Helical" evidence="13">
    <location>
        <begin position="58"/>
        <end position="79"/>
    </location>
</feature>
<evidence type="ECO:0000256" key="5">
    <source>
        <dbReference type="ARBA" id="ARBA00022692"/>
    </source>
</evidence>
<sequence>MEGMPSAQKEMDKVVAWYQKHNDKNLIKRRSLYDLIGFISQESTLHGIGHAWNNRRNLLGVFWLLITLTLISVLVYVVADLVVDFSTREIQSQTTVRVPEGGAFRGEGLQLPSTILCNHAFFSRRKVKAVPTVTNISHPPYPTHTAMNISTGLTNYLMGIVNSCYNMRPEVFTTEEGQDYLSRSHSQLLSLMGRQGLSSFSQLVDALSYTCEELILSCWLMGHNISGRECCQYYFVSVPSVNGKCYTFYTSPAEVQVVEGYLMGFSLIVQLRPDDFPEIDPAVLNPARMSVGMDVTFTNNITHPTSTAFMKNDLLLPKYIITMDTSLTVIRDKGLKTWLDWWADECVTVGKVNYASDRESFFMTDANCGVGVMRQCLARLCNCTSYGFDYDMGSSDIERLNYHLPPCSATETLHCLGTVVAAMNHTLPSPAFTEAFPIDAADETETKLAESCVAEGSLLSKRPTRL</sequence>
<name>A0AAE1PGG1_9EUCA</name>
<comment type="similarity">
    <text evidence="2 12">Belongs to the amiloride-sensitive sodium channel (TC 1.A.6) family.</text>
</comment>
<evidence type="ECO:0000256" key="3">
    <source>
        <dbReference type="ARBA" id="ARBA00022448"/>
    </source>
</evidence>
<keyword evidence="7" id="KW-0915">Sodium</keyword>
<dbReference type="PANTHER" id="PTHR11690:SF300">
    <property type="entry name" value="PICKPOCKET PROTEIN 19"/>
    <property type="match status" value="1"/>
</dbReference>
<evidence type="ECO:0000256" key="10">
    <source>
        <dbReference type="ARBA" id="ARBA00023201"/>
    </source>
</evidence>
<dbReference type="GO" id="GO:0015280">
    <property type="term" value="F:ligand-gated sodium channel activity"/>
    <property type="evidence" value="ECO:0007669"/>
    <property type="project" value="TreeGrafter"/>
</dbReference>
<evidence type="ECO:0000256" key="7">
    <source>
        <dbReference type="ARBA" id="ARBA00023053"/>
    </source>
</evidence>
<evidence type="ECO:0000256" key="8">
    <source>
        <dbReference type="ARBA" id="ARBA00023065"/>
    </source>
</evidence>
<dbReference type="GO" id="GO:0005886">
    <property type="term" value="C:plasma membrane"/>
    <property type="evidence" value="ECO:0007669"/>
    <property type="project" value="TreeGrafter"/>
</dbReference>
<keyword evidence="3 12" id="KW-0813">Transport</keyword>
<keyword evidence="10 12" id="KW-0739">Sodium transport</keyword>
<evidence type="ECO:0000313" key="14">
    <source>
        <dbReference type="EMBL" id="KAK4307696.1"/>
    </source>
</evidence>
<accession>A0AAE1PGG1</accession>
<keyword evidence="15" id="KW-1185">Reference proteome</keyword>
<evidence type="ECO:0000256" key="9">
    <source>
        <dbReference type="ARBA" id="ARBA00023136"/>
    </source>
</evidence>
<keyword evidence="11 12" id="KW-0407">Ion channel</keyword>
<evidence type="ECO:0000256" key="2">
    <source>
        <dbReference type="ARBA" id="ARBA00007193"/>
    </source>
</evidence>
<dbReference type="PANTHER" id="PTHR11690">
    <property type="entry name" value="AMILORIDE-SENSITIVE SODIUM CHANNEL-RELATED"/>
    <property type="match status" value="1"/>
</dbReference>
<evidence type="ECO:0000256" key="4">
    <source>
        <dbReference type="ARBA" id="ARBA00022461"/>
    </source>
</evidence>
<dbReference type="EMBL" id="JAWZYT010001976">
    <property type="protein sequence ID" value="KAK4307696.1"/>
    <property type="molecule type" value="Genomic_DNA"/>
</dbReference>
<organism evidence="14 15">
    <name type="scientific">Petrolisthes manimaculis</name>
    <dbReference type="NCBI Taxonomy" id="1843537"/>
    <lineage>
        <taxon>Eukaryota</taxon>
        <taxon>Metazoa</taxon>
        <taxon>Ecdysozoa</taxon>
        <taxon>Arthropoda</taxon>
        <taxon>Crustacea</taxon>
        <taxon>Multicrustacea</taxon>
        <taxon>Malacostraca</taxon>
        <taxon>Eumalacostraca</taxon>
        <taxon>Eucarida</taxon>
        <taxon>Decapoda</taxon>
        <taxon>Pleocyemata</taxon>
        <taxon>Anomura</taxon>
        <taxon>Galatheoidea</taxon>
        <taxon>Porcellanidae</taxon>
        <taxon>Petrolisthes</taxon>
    </lineage>
</organism>
<keyword evidence="6 13" id="KW-1133">Transmembrane helix</keyword>
<keyword evidence="4 12" id="KW-0894">Sodium channel</keyword>
<evidence type="ECO:0000256" key="1">
    <source>
        <dbReference type="ARBA" id="ARBA00004141"/>
    </source>
</evidence>